<feature type="transmembrane region" description="Helical" evidence="1">
    <location>
        <begin position="30"/>
        <end position="53"/>
    </location>
</feature>
<gene>
    <name evidence="2" type="ORF">AALB_4343</name>
</gene>
<dbReference type="Proteomes" id="UP000014461">
    <property type="component" value="Unassembled WGS sequence"/>
</dbReference>
<dbReference type="EMBL" id="BARX01000052">
    <property type="protein sequence ID" value="GAD04263.1"/>
    <property type="molecule type" value="Genomic_DNA"/>
</dbReference>
<sequence>MKILFWLGVFFTLCAPIVIGIHFNDTSTSWVAALSGAFITFVAKLPEIAELSLGPVKARMRDKIEEASVTITQLKKIAVSNSEATLSDLIAGSFMGGMSQAKRLEIHNNVVSALKEIGADEAELEFVERDWKKGISIIYLRAITSAVEGREKAHQVNSAATEAQKSASAELKILSDFDTWTSPTASQTKKVIEKYGINSEDVAFWIAEYKYFEEHGSIRDKERFAQV</sequence>
<comment type="caution">
    <text evidence="2">The sequence shown here is derived from an EMBL/GenBank/DDBJ whole genome shotgun (WGS) entry which is preliminary data.</text>
</comment>
<accession>R9PSJ0</accession>
<dbReference type="AlphaFoldDB" id="R9PSJ0"/>
<keyword evidence="1" id="KW-0472">Membrane</keyword>
<dbReference type="RefSeq" id="WP_016404030.1">
    <property type="nucleotide sequence ID" value="NZ_BARX01000052.1"/>
</dbReference>
<proteinExistence type="predicted"/>
<keyword evidence="1" id="KW-1133">Transmembrane helix</keyword>
<evidence type="ECO:0000256" key="1">
    <source>
        <dbReference type="SAM" id="Phobius"/>
    </source>
</evidence>
<dbReference type="OrthoDB" id="7056903at2"/>
<evidence type="ECO:0000313" key="3">
    <source>
        <dbReference type="Proteomes" id="UP000014461"/>
    </source>
</evidence>
<evidence type="ECO:0000313" key="2">
    <source>
        <dbReference type="EMBL" id="GAD04263.1"/>
    </source>
</evidence>
<organism evidence="2 3">
    <name type="scientific">Agarivorans albus MKT 106</name>
    <dbReference type="NCBI Taxonomy" id="1331007"/>
    <lineage>
        <taxon>Bacteria</taxon>
        <taxon>Pseudomonadati</taxon>
        <taxon>Pseudomonadota</taxon>
        <taxon>Gammaproteobacteria</taxon>
        <taxon>Alteromonadales</taxon>
        <taxon>Alteromonadaceae</taxon>
        <taxon>Agarivorans</taxon>
    </lineage>
</organism>
<name>R9PSJ0_AGAAL</name>
<protein>
    <submittedName>
        <fullName evidence="2">Uncharacterized protein</fullName>
    </submittedName>
</protein>
<keyword evidence="1" id="KW-0812">Transmembrane</keyword>
<keyword evidence="3" id="KW-1185">Reference proteome</keyword>
<reference evidence="2" key="1">
    <citation type="journal article" date="2013" name="Genome Announc.">
        <title>Draft Genome Sequence of Agarivorans albus Strain MKT 106T, an Agarolytic Marine Bacterium.</title>
        <authorList>
            <person name="Yasuike M."/>
            <person name="Nakamura Y."/>
            <person name="Kai W."/>
            <person name="Fujiwara A."/>
            <person name="Fukui Y."/>
            <person name="Satomi M."/>
            <person name="Sano M."/>
        </authorList>
    </citation>
    <scope>NUCLEOTIDE SEQUENCE [LARGE SCALE GENOMIC DNA]</scope>
</reference>